<dbReference type="Gene3D" id="1.25.40.10">
    <property type="entry name" value="Tetratricopeptide repeat domain"/>
    <property type="match status" value="1"/>
</dbReference>
<dbReference type="SUPFAM" id="SSF52047">
    <property type="entry name" value="RNI-like"/>
    <property type="match status" value="1"/>
</dbReference>
<dbReference type="AlphaFoldDB" id="A0AAX4KTT6"/>
<dbReference type="InterPro" id="IPR011990">
    <property type="entry name" value="TPR-like_helical_dom_sf"/>
</dbReference>
<dbReference type="GeneID" id="91106389"/>
<dbReference type="Proteomes" id="UP001358614">
    <property type="component" value="Chromosome 2"/>
</dbReference>
<dbReference type="PANTHER" id="PTHR38926">
    <property type="entry name" value="F-BOX DOMAIN CONTAINING PROTEIN, EXPRESSED"/>
    <property type="match status" value="1"/>
</dbReference>
<feature type="region of interest" description="Disordered" evidence="1">
    <location>
        <begin position="613"/>
        <end position="672"/>
    </location>
</feature>
<dbReference type="KEGG" id="ker:91106389"/>
<evidence type="ECO:0008006" key="4">
    <source>
        <dbReference type="Google" id="ProtNLM"/>
    </source>
</evidence>
<evidence type="ECO:0000256" key="1">
    <source>
        <dbReference type="SAM" id="MobiDB-lite"/>
    </source>
</evidence>
<dbReference type="InterPro" id="IPR032675">
    <property type="entry name" value="LRR_dom_sf"/>
</dbReference>
<protein>
    <recommendedName>
        <fullName evidence="4">F-box domain-containing protein</fullName>
    </recommendedName>
</protein>
<organism evidence="2 3">
    <name type="scientific">Kwoniella europaea PYCC6329</name>
    <dbReference type="NCBI Taxonomy" id="1423913"/>
    <lineage>
        <taxon>Eukaryota</taxon>
        <taxon>Fungi</taxon>
        <taxon>Dikarya</taxon>
        <taxon>Basidiomycota</taxon>
        <taxon>Agaricomycotina</taxon>
        <taxon>Tremellomycetes</taxon>
        <taxon>Tremellales</taxon>
        <taxon>Cryptococcaceae</taxon>
        <taxon>Kwoniella</taxon>
    </lineage>
</organism>
<feature type="compositionally biased region" description="Basic and acidic residues" evidence="1">
    <location>
        <begin position="659"/>
        <end position="672"/>
    </location>
</feature>
<dbReference type="SUPFAM" id="SSF48452">
    <property type="entry name" value="TPR-like"/>
    <property type="match status" value="1"/>
</dbReference>
<feature type="region of interest" description="Disordered" evidence="1">
    <location>
        <begin position="771"/>
        <end position="790"/>
    </location>
</feature>
<gene>
    <name evidence="2" type="ORF">V865_007588</name>
</gene>
<evidence type="ECO:0000313" key="2">
    <source>
        <dbReference type="EMBL" id="WWD09464.1"/>
    </source>
</evidence>
<reference evidence="2 3" key="1">
    <citation type="submission" date="2024-01" db="EMBL/GenBank/DDBJ databases">
        <title>Comparative genomics of Cryptococcus and Kwoniella reveals pathogenesis evolution and contrasting modes of karyotype evolution via chromosome fusion or intercentromeric recombination.</title>
        <authorList>
            <person name="Coelho M.A."/>
            <person name="David-Palma M."/>
            <person name="Shea T."/>
            <person name="Bowers K."/>
            <person name="McGinley-Smith S."/>
            <person name="Mohammad A.W."/>
            <person name="Gnirke A."/>
            <person name="Yurkov A.M."/>
            <person name="Nowrousian M."/>
            <person name="Sun S."/>
            <person name="Cuomo C.A."/>
            <person name="Heitman J."/>
        </authorList>
    </citation>
    <scope>NUCLEOTIDE SEQUENCE [LARGE SCALE GENOMIC DNA]</scope>
    <source>
        <strain evidence="2 3">PYCC6329</strain>
    </source>
</reference>
<feature type="compositionally biased region" description="Low complexity" evidence="1">
    <location>
        <begin position="616"/>
        <end position="658"/>
    </location>
</feature>
<dbReference type="RefSeq" id="XP_066087431.1">
    <property type="nucleotide sequence ID" value="XM_066231334.1"/>
</dbReference>
<keyword evidence="3" id="KW-1185">Reference proteome</keyword>
<dbReference type="PANTHER" id="PTHR38926:SF72">
    <property type="entry name" value="IM:7136021-RELATED"/>
    <property type="match status" value="1"/>
</dbReference>
<dbReference type="EMBL" id="CP144090">
    <property type="protein sequence ID" value="WWD09464.1"/>
    <property type="molecule type" value="Genomic_DNA"/>
</dbReference>
<name>A0AAX4KTT6_9TREE</name>
<evidence type="ECO:0000313" key="3">
    <source>
        <dbReference type="Proteomes" id="UP001358614"/>
    </source>
</evidence>
<proteinExistence type="predicted"/>
<sequence length="804" mass="91536">MSMWKRTKLEDSILMNKPMVDQYIRHGRRALDERDWQGAMQQFDKAMSFGNKRNYTILDLKVKAMTELPEWQDPAYEITKMMIADAPNDYRGYYRQARILQKKNSLQAALRLVSEAIKVGPTKAQDEKIYRALQRYRTDLIFSQHENEQRRAAESAEERRKIELGRAAAKKSKMNFINMLSPDVIINIAESGSSDSVNGMGFVVKMSGVCRSWRNILLSTGSLWSTLTLGKKRVVERVRYTLERSRNKLQEIIIKDDFDISRLTDISQLLKPHLKNVKRLTINGDINRFSRFWQGEFHKLEYLKIKSTVFEPSDLVYRLLSFDCDTLKELELEGGRYEHIYNYTYDLTLQGQAFQNGVVPRRNDDIEDDPPFWTEHRQTHLPNIHTLRLKNCHIYAAWTDHTELLCHFPSLENFEMINVNWDSTYFLSESTSRGYKWNQSRTARGLDMTLNDLKSFSISGSMRNLGLYDIHAPNLQHLDLWTVHPIGSTSIAPLITTPGLKDALNSLLSLDIGRCTIDLNDLIDILPKLPQLKFLNVSYCPLDNKFLEALERKNKESDLVPNLIGLSIAGNTEITSGPLRRMILSRTPQPQGIKTIKPKEVVKKGTAFRPLARVVKPSSSPFGPSKPASSKSQTSQSQSSQKSSVPDSTPSIPSSSSSRKTDLTQTKDKEKEKDVTLPSIQWLCIDNCDRIEREFIDHIKSKVKYISNAYSTNMVEARIRGKGRYSWRLGWDIDCGEGEGGCHLRKIPGSKDGYYIHHTCKKAIPTKSSAERGWNQLSQSQPSGPGLGGGSLGSMISSGSFEGF</sequence>
<accession>A0AAX4KTT6</accession>
<dbReference type="Gene3D" id="3.80.10.10">
    <property type="entry name" value="Ribonuclease Inhibitor"/>
    <property type="match status" value="2"/>
</dbReference>